<accession>A0ACB7SC77</accession>
<sequence length="144" mass="15861">MHAVASLTEKDACCCAPPQPVYSQSDVPPRERLQTLASKQCREALQSSTARSRSRRLKSLGAAASIADSEQGAHERRLLTDLLANYNTLERPVLNESEPLILSFGLTLQQIIDVVSGRATRLARVSQTRAPVSEPCDYYNALHR</sequence>
<gene>
    <name evidence="1" type="ORF">HPB50_007611</name>
</gene>
<evidence type="ECO:0000313" key="1">
    <source>
        <dbReference type="EMBL" id="KAH6932566.1"/>
    </source>
</evidence>
<comment type="caution">
    <text evidence="1">The sequence shown here is derived from an EMBL/GenBank/DDBJ whole genome shotgun (WGS) entry which is preliminary data.</text>
</comment>
<reference evidence="1" key="1">
    <citation type="submission" date="2020-05" db="EMBL/GenBank/DDBJ databases">
        <title>Large-scale comparative analyses of tick genomes elucidate their genetic diversity and vector capacities.</title>
        <authorList>
            <person name="Jia N."/>
            <person name="Wang J."/>
            <person name="Shi W."/>
            <person name="Du L."/>
            <person name="Sun Y."/>
            <person name="Zhan W."/>
            <person name="Jiang J."/>
            <person name="Wang Q."/>
            <person name="Zhang B."/>
            <person name="Ji P."/>
            <person name="Sakyi L.B."/>
            <person name="Cui X."/>
            <person name="Yuan T."/>
            <person name="Jiang B."/>
            <person name="Yang W."/>
            <person name="Lam T.T.-Y."/>
            <person name="Chang Q."/>
            <person name="Ding S."/>
            <person name="Wang X."/>
            <person name="Zhu J."/>
            <person name="Ruan X."/>
            <person name="Zhao L."/>
            <person name="Wei J."/>
            <person name="Que T."/>
            <person name="Du C."/>
            <person name="Cheng J."/>
            <person name="Dai P."/>
            <person name="Han X."/>
            <person name="Huang E."/>
            <person name="Gao Y."/>
            <person name="Liu J."/>
            <person name="Shao H."/>
            <person name="Ye R."/>
            <person name="Li L."/>
            <person name="Wei W."/>
            <person name="Wang X."/>
            <person name="Wang C."/>
            <person name="Yang T."/>
            <person name="Huo Q."/>
            <person name="Li W."/>
            <person name="Guo W."/>
            <person name="Chen H."/>
            <person name="Zhou L."/>
            <person name="Ni X."/>
            <person name="Tian J."/>
            <person name="Zhou Y."/>
            <person name="Sheng Y."/>
            <person name="Liu T."/>
            <person name="Pan Y."/>
            <person name="Xia L."/>
            <person name="Li J."/>
            <person name="Zhao F."/>
            <person name="Cao W."/>
        </authorList>
    </citation>
    <scope>NUCLEOTIDE SEQUENCE</scope>
    <source>
        <strain evidence="1">Hyas-2018</strain>
    </source>
</reference>
<protein>
    <submittedName>
        <fullName evidence="1">Uncharacterized protein</fullName>
    </submittedName>
</protein>
<dbReference type="Proteomes" id="UP000821845">
    <property type="component" value="Chromosome 4"/>
</dbReference>
<keyword evidence="2" id="KW-1185">Reference proteome</keyword>
<proteinExistence type="predicted"/>
<dbReference type="EMBL" id="CM023484">
    <property type="protein sequence ID" value="KAH6932566.1"/>
    <property type="molecule type" value="Genomic_DNA"/>
</dbReference>
<name>A0ACB7SC77_HYAAI</name>
<evidence type="ECO:0000313" key="2">
    <source>
        <dbReference type="Proteomes" id="UP000821845"/>
    </source>
</evidence>
<organism evidence="1 2">
    <name type="scientific">Hyalomma asiaticum</name>
    <name type="common">Tick</name>
    <dbReference type="NCBI Taxonomy" id="266040"/>
    <lineage>
        <taxon>Eukaryota</taxon>
        <taxon>Metazoa</taxon>
        <taxon>Ecdysozoa</taxon>
        <taxon>Arthropoda</taxon>
        <taxon>Chelicerata</taxon>
        <taxon>Arachnida</taxon>
        <taxon>Acari</taxon>
        <taxon>Parasitiformes</taxon>
        <taxon>Ixodida</taxon>
        <taxon>Ixodoidea</taxon>
        <taxon>Ixodidae</taxon>
        <taxon>Hyalomminae</taxon>
        <taxon>Hyalomma</taxon>
    </lineage>
</organism>